<sequence>SAGLQIQGVVYDTDPASPYRYGGPYNPLPVPYTTYSPLLTNISLCRAAATTTLQRLRRTASRRLQVDMVPHPGLVLGDLVSVTGQGLTGVSCVIEELTLPYSPETQTIYVRVPHG</sequence>
<feature type="non-terminal residue" evidence="1">
    <location>
        <position position="1"/>
    </location>
</feature>
<accession>A0A428XMS0</accession>
<protein>
    <submittedName>
        <fullName evidence="1">Uncharacterized protein</fullName>
    </submittedName>
</protein>
<dbReference type="RefSeq" id="WP_221761333.1">
    <property type="nucleotide sequence ID" value="NZ_QHKI01000193.1"/>
</dbReference>
<evidence type="ECO:0000313" key="2">
    <source>
        <dbReference type="Proteomes" id="UP000287547"/>
    </source>
</evidence>
<evidence type="ECO:0000313" key="1">
    <source>
        <dbReference type="EMBL" id="RSM56610.1"/>
    </source>
</evidence>
<proteinExistence type="predicted"/>
<organism evidence="1 2">
    <name type="scientific">Kibdelosporangium aridum</name>
    <dbReference type="NCBI Taxonomy" id="2030"/>
    <lineage>
        <taxon>Bacteria</taxon>
        <taxon>Bacillati</taxon>
        <taxon>Actinomycetota</taxon>
        <taxon>Actinomycetes</taxon>
        <taxon>Pseudonocardiales</taxon>
        <taxon>Pseudonocardiaceae</taxon>
        <taxon>Kibdelosporangium</taxon>
    </lineage>
</organism>
<reference evidence="1 2" key="1">
    <citation type="submission" date="2018-05" db="EMBL/GenBank/DDBJ databases">
        <title>Evolution of GPA BGCs.</title>
        <authorList>
            <person name="Waglechner N."/>
            <person name="Wright G.D."/>
        </authorList>
    </citation>
    <scope>NUCLEOTIDE SEQUENCE [LARGE SCALE GENOMIC DNA]</scope>
    <source>
        <strain evidence="1 2">A82846</strain>
    </source>
</reference>
<dbReference type="AlphaFoldDB" id="A0A428XMS0"/>
<gene>
    <name evidence="1" type="ORF">DMH04_56785</name>
</gene>
<comment type="caution">
    <text evidence="1">The sequence shown here is derived from an EMBL/GenBank/DDBJ whole genome shotgun (WGS) entry which is preliminary data.</text>
</comment>
<dbReference type="Proteomes" id="UP000287547">
    <property type="component" value="Unassembled WGS sequence"/>
</dbReference>
<name>A0A428XMS0_KIBAR</name>
<dbReference type="EMBL" id="QHKI01000193">
    <property type="protein sequence ID" value="RSM56610.1"/>
    <property type="molecule type" value="Genomic_DNA"/>
</dbReference>